<feature type="transmembrane region" description="Helical" evidence="1">
    <location>
        <begin position="201"/>
        <end position="221"/>
    </location>
</feature>
<evidence type="ECO:0000313" key="3">
    <source>
        <dbReference type="Proteomes" id="UP000256514"/>
    </source>
</evidence>
<evidence type="ECO:0008006" key="4">
    <source>
        <dbReference type="Google" id="ProtNLM"/>
    </source>
</evidence>
<feature type="transmembrane region" description="Helical" evidence="1">
    <location>
        <begin position="49"/>
        <end position="75"/>
    </location>
</feature>
<dbReference type="EMBL" id="NXLT01000002">
    <property type="protein sequence ID" value="RDU67959.1"/>
    <property type="molecule type" value="Genomic_DNA"/>
</dbReference>
<evidence type="ECO:0000313" key="2">
    <source>
        <dbReference type="EMBL" id="RDU67959.1"/>
    </source>
</evidence>
<feature type="transmembrane region" description="Helical" evidence="1">
    <location>
        <begin position="134"/>
        <end position="156"/>
    </location>
</feature>
<name>A0A3D8IRR6_9HELI</name>
<feature type="transmembrane region" description="Helical" evidence="1">
    <location>
        <begin position="6"/>
        <end position="28"/>
    </location>
</feature>
<gene>
    <name evidence="2" type="ORF">CQA54_03290</name>
</gene>
<keyword evidence="1" id="KW-0812">Transmembrane</keyword>
<keyword evidence="1" id="KW-0472">Membrane</keyword>
<comment type="caution">
    <text evidence="2">The sequence shown here is derived from an EMBL/GenBank/DDBJ whole genome shotgun (WGS) entry which is preliminary data.</text>
</comment>
<dbReference type="AlphaFoldDB" id="A0A3D8IRR6"/>
<proteinExistence type="predicted"/>
<feature type="transmembrane region" description="Helical" evidence="1">
    <location>
        <begin position="227"/>
        <end position="251"/>
    </location>
</feature>
<reference evidence="2 3" key="1">
    <citation type="submission" date="2018-04" db="EMBL/GenBank/DDBJ databases">
        <title>Novel Campyloabacter and Helicobacter Species and Strains.</title>
        <authorList>
            <person name="Mannion A.J."/>
            <person name="Shen Z."/>
            <person name="Fox J.G."/>
        </authorList>
    </citation>
    <scope>NUCLEOTIDE SEQUENCE [LARGE SCALE GENOMIC DNA]</scope>
    <source>
        <strain evidence="2 3">MIT 12-6600</strain>
    </source>
</reference>
<protein>
    <recommendedName>
        <fullName evidence="4">DUF998 domain-containing protein</fullName>
    </recommendedName>
</protein>
<dbReference type="Proteomes" id="UP000256514">
    <property type="component" value="Unassembled WGS sequence"/>
</dbReference>
<dbReference type="OrthoDB" id="5322199at2"/>
<organism evidence="2 3">
    <name type="scientific">Helicobacter equorum</name>
    <dbReference type="NCBI Taxonomy" id="361872"/>
    <lineage>
        <taxon>Bacteria</taxon>
        <taxon>Pseudomonadati</taxon>
        <taxon>Campylobacterota</taxon>
        <taxon>Epsilonproteobacteria</taxon>
        <taxon>Campylobacterales</taxon>
        <taxon>Helicobacteraceae</taxon>
        <taxon>Helicobacter</taxon>
    </lineage>
</organism>
<dbReference type="RefSeq" id="WP_115570765.1">
    <property type="nucleotide sequence ID" value="NZ_NXLT01000002.1"/>
</dbReference>
<feature type="transmembrane region" description="Helical" evidence="1">
    <location>
        <begin position="176"/>
        <end position="194"/>
    </location>
</feature>
<keyword evidence="3" id="KW-1185">Reference proteome</keyword>
<evidence type="ECO:0000256" key="1">
    <source>
        <dbReference type="SAM" id="Phobius"/>
    </source>
</evidence>
<sequence>MRISNNLLGAIISCAFFALFSWIAILLISSRFFDTFSYIFFVFIRDQGLFSFLTNAILFCGALIALGFLIVASWYKKLDVWLYAFALGMCVGCVYIVAFCASTEIKPQELTDLLLIESSIDHRSMIESLWDYKLRIILSLIVYVFFIFMPLIFAILHLVPNTKTYTGWLLDITQPSFNTIVIALFACAFQPFYFKQNAYDYIDLALFAAGIILFFVVLVRQKHTLNFYGYSNLAILIFGVVLVAFCSNILASSDQYFSVRYTLYAFVFVVWCVECMYNYIAYDEE</sequence>
<accession>A0A3D8IRR6</accession>
<feature type="transmembrane region" description="Helical" evidence="1">
    <location>
        <begin position="81"/>
        <end position="101"/>
    </location>
</feature>
<keyword evidence="1" id="KW-1133">Transmembrane helix</keyword>
<feature type="transmembrane region" description="Helical" evidence="1">
    <location>
        <begin position="263"/>
        <end position="282"/>
    </location>
</feature>